<keyword evidence="3" id="KW-1185">Reference proteome</keyword>
<dbReference type="PROSITE" id="PS51125">
    <property type="entry name" value="NHL"/>
    <property type="match status" value="1"/>
</dbReference>
<dbReference type="OrthoDB" id="412369at2759"/>
<dbReference type="InterPro" id="IPR050952">
    <property type="entry name" value="TRIM-NHL_E3_ligases"/>
</dbReference>
<evidence type="ECO:0000256" key="1">
    <source>
        <dbReference type="ARBA" id="ARBA00022737"/>
    </source>
</evidence>
<dbReference type="PANTHER" id="PTHR24104">
    <property type="entry name" value="E3 UBIQUITIN-PROTEIN LIGASE NHLRC1-RELATED"/>
    <property type="match status" value="1"/>
</dbReference>
<dbReference type="GO" id="GO:0061630">
    <property type="term" value="F:ubiquitin protein ligase activity"/>
    <property type="evidence" value="ECO:0007669"/>
    <property type="project" value="TreeGrafter"/>
</dbReference>
<evidence type="ECO:0000313" key="3">
    <source>
        <dbReference type="Proteomes" id="UP000749559"/>
    </source>
</evidence>
<dbReference type="SUPFAM" id="SSF101898">
    <property type="entry name" value="NHL repeat"/>
    <property type="match status" value="1"/>
</dbReference>
<dbReference type="EMBL" id="CAIIXF020000006">
    <property type="protein sequence ID" value="CAH1787863.1"/>
    <property type="molecule type" value="Genomic_DNA"/>
</dbReference>
<dbReference type="InterPro" id="IPR011042">
    <property type="entry name" value="6-blade_b-propeller_TolB-like"/>
</dbReference>
<organism evidence="2 3">
    <name type="scientific">Owenia fusiformis</name>
    <name type="common">Polychaete worm</name>
    <dbReference type="NCBI Taxonomy" id="6347"/>
    <lineage>
        <taxon>Eukaryota</taxon>
        <taxon>Metazoa</taxon>
        <taxon>Spiralia</taxon>
        <taxon>Lophotrochozoa</taxon>
        <taxon>Annelida</taxon>
        <taxon>Polychaeta</taxon>
        <taxon>Sedentaria</taxon>
        <taxon>Canalipalpata</taxon>
        <taxon>Sabellida</taxon>
        <taxon>Oweniida</taxon>
        <taxon>Oweniidae</taxon>
        <taxon>Owenia</taxon>
    </lineage>
</organism>
<sequence>MAVPVVRKTKLQNATLKAPGISYDMCHMNERLIIVIPGNGVARLYDDNLNPAEGRYETGVKSPMKYTFNVPNSQLNYVAQISNGKVIFATDNKKKLLIVKNVQDGANADEGRVEVTLNFLKDPRGLAVFPGGTIDDFRLAICDCVENCVFVIRFVNGIYDGGVPMVIGKGELASPNYVAVQQLGNEVRLVVTDLMRKALFVFHEQGAIRNTVYSCDGVDLDRPHGICIDRGGSIIFADSGNNRVVQLNPDCTFNRVLLNKDNAPDMNEPCGIMIKQETGEVMVGDAKCDIFTVQYREANENL</sequence>
<accession>A0A8J1V0D2</accession>
<dbReference type="PANTHER" id="PTHR24104:SF25">
    <property type="entry name" value="PROTEIN LIN-41"/>
    <property type="match status" value="1"/>
</dbReference>
<dbReference type="GO" id="GO:0008270">
    <property type="term" value="F:zinc ion binding"/>
    <property type="evidence" value="ECO:0007669"/>
    <property type="project" value="UniProtKB-KW"/>
</dbReference>
<gene>
    <name evidence="2" type="ORF">OFUS_LOCUS13493</name>
</gene>
<protein>
    <submittedName>
        <fullName evidence="2">Uncharacterized protein</fullName>
    </submittedName>
</protein>
<dbReference type="GO" id="GO:0043161">
    <property type="term" value="P:proteasome-mediated ubiquitin-dependent protein catabolic process"/>
    <property type="evidence" value="ECO:0007669"/>
    <property type="project" value="TreeGrafter"/>
</dbReference>
<dbReference type="Pfam" id="PF01436">
    <property type="entry name" value="NHL"/>
    <property type="match status" value="1"/>
</dbReference>
<keyword evidence="1" id="KW-0677">Repeat</keyword>
<dbReference type="AlphaFoldDB" id="A0A8J1V0D2"/>
<dbReference type="Gene3D" id="2.120.10.30">
    <property type="entry name" value="TolB, C-terminal domain"/>
    <property type="match status" value="1"/>
</dbReference>
<dbReference type="GO" id="GO:0000209">
    <property type="term" value="P:protein polyubiquitination"/>
    <property type="evidence" value="ECO:0007669"/>
    <property type="project" value="TreeGrafter"/>
</dbReference>
<evidence type="ECO:0000313" key="2">
    <source>
        <dbReference type="EMBL" id="CAH1787863.1"/>
    </source>
</evidence>
<proteinExistence type="predicted"/>
<name>A0A8J1V0D2_OWEFU</name>
<reference evidence="2" key="1">
    <citation type="submission" date="2022-03" db="EMBL/GenBank/DDBJ databases">
        <authorList>
            <person name="Martin C."/>
        </authorList>
    </citation>
    <scope>NUCLEOTIDE SEQUENCE</scope>
</reference>
<dbReference type="Proteomes" id="UP000749559">
    <property type="component" value="Unassembled WGS sequence"/>
</dbReference>
<dbReference type="InterPro" id="IPR001258">
    <property type="entry name" value="NHL_repeat"/>
</dbReference>
<comment type="caution">
    <text evidence="2">The sequence shown here is derived from an EMBL/GenBank/DDBJ whole genome shotgun (WGS) entry which is preliminary data.</text>
</comment>